<sequence length="57" mass="6144">MSLQCVVFRLNIVPDTPVTLSEAEGLPRWCLVDPSSASGTPQDDSSGSRPAGLRKWD</sequence>
<evidence type="ECO:0000313" key="2">
    <source>
        <dbReference type="EMBL" id="SUZ50979.1"/>
    </source>
</evidence>
<gene>
    <name evidence="2" type="ORF">METZ01_LOCUS3833</name>
</gene>
<dbReference type="EMBL" id="UINC01000199">
    <property type="protein sequence ID" value="SUZ50979.1"/>
    <property type="molecule type" value="Genomic_DNA"/>
</dbReference>
<accession>A0A381N947</accession>
<reference evidence="2" key="1">
    <citation type="submission" date="2018-05" db="EMBL/GenBank/DDBJ databases">
        <authorList>
            <person name="Lanie J.A."/>
            <person name="Ng W.-L."/>
            <person name="Kazmierczak K.M."/>
            <person name="Andrzejewski T.M."/>
            <person name="Davidsen T.M."/>
            <person name="Wayne K.J."/>
            <person name="Tettelin H."/>
            <person name="Glass J.I."/>
            <person name="Rusch D."/>
            <person name="Podicherti R."/>
            <person name="Tsui H.-C.T."/>
            <person name="Winkler M.E."/>
        </authorList>
    </citation>
    <scope>NUCLEOTIDE SEQUENCE</scope>
</reference>
<evidence type="ECO:0000256" key="1">
    <source>
        <dbReference type="SAM" id="MobiDB-lite"/>
    </source>
</evidence>
<feature type="compositionally biased region" description="Polar residues" evidence="1">
    <location>
        <begin position="35"/>
        <end position="48"/>
    </location>
</feature>
<proteinExistence type="predicted"/>
<feature type="region of interest" description="Disordered" evidence="1">
    <location>
        <begin position="33"/>
        <end position="57"/>
    </location>
</feature>
<dbReference type="AlphaFoldDB" id="A0A381N947"/>
<protein>
    <submittedName>
        <fullName evidence="2">Uncharacterized protein</fullName>
    </submittedName>
</protein>
<organism evidence="2">
    <name type="scientific">marine metagenome</name>
    <dbReference type="NCBI Taxonomy" id="408172"/>
    <lineage>
        <taxon>unclassified sequences</taxon>
        <taxon>metagenomes</taxon>
        <taxon>ecological metagenomes</taxon>
    </lineage>
</organism>
<name>A0A381N947_9ZZZZ</name>